<name>A0A2P5EHK3_TREOI</name>
<evidence type="ECO:0000313" key="1">
    <source>
        <dbReference type="EMBL" id="PON85030.1"/>
    </source>
</evidence>
<proteinExistence type="predicted"/>
<dbReference type="AlphaFoldDB" id="A0A2P5EHK3"/>
<protein>
    <submittedName>
        <fullName evidence="1">Uncharacterized protein</fullName>
    </submittedName>
</protein>
<accession>A0A2P5EHK3</accession>
<sequence>MCILVIVHPHLENVSLHPNLGAELVDRRLVLPLNPPPNPLREFQHPILLLRREFRPEPLPSSAPAAARGGSGRHGRNLILPLRRLRRPAIVLPLAAILVTIPSTVPMRRVVAARRPDHHLRVPPRRGGGGIVEERHGRRRRRVLDAAEEDDFAAVEVPVAAAGGAGERVAGGGVFEGGTAGHELAAAVVCVAADGGRVVPHALSVLDIGVGISGLETVLVGGGLGLHHVAILALVFDLG</sequence>
<keyword evidence="2" id="KW-1185">Reference proteome</keyword>
<reference evidence="2" key="1">
    <citation type="submission" date="2016-06" db="EMBL/GenBank/DDBJ databases">
        <title>Parallel loss of symbiosis genes in relatives of nitrogen-fixing non-legume Parasponia.</title>
        <authorList>
            <person name="Van Velzen R."/>
            <person name="Holmer R."/>
            <person name="Bu F."/>
            <person name="Rutten L."/>
            <person name="Van Zeijl A."/>
            <person name="Liu W."/>
            <person name="Santuari L."/>
            <person name="Cao Q."/>
            <person name="Sharma T."/>
            <person name="Shen D."/>
            <person name="Roswanjaya Y."/>
            <person name="Wardhani T."/>
            <person name="Kalhor M.S."/>
            <person name="Jansen J."/>
            <person name="Van den Hoogen J."/>
            <person name="Gungor B."/>
            <person name="Hartog M."/>
            <person name="Hontelez J."/>
            <person name="Verver J."/>
            <person name="Yang W.-C."/>
            <person name="Schijlen E."/>
            <person name="Repin R."/>
            <person name="Schilthuizen M."/>
            <person name="Schranz E."/>
            <person name="Heidstra R."/>
            <person name="Miyata K."/>
            <person name="Fedorova E."/>
            <person name="Kohlen W."/>
            <person name="Bisseling T."/>
            <person name="Smit S."/>
            <person name="Geurts R."/>
        </authorList>
    </citation>
    <scope>NUCLEOTIDE SEQUENCE [LARGE SCALE GENOMIC DNA]</scope>
    <source>
        <strain evidence="2">cv. RG33-2</strain>
    </source>
</reference>
<dbReference type="Proteomes" id="UP000237000">
    <property type="component" value="Unassembled WGS sequence"/>
</dbReference>
<evidence type="ECO:0000313" key="2">
    <source>
        <dbReference type="Proteomes" id="UP000237000"/>
    </source>
</evidence>
<organism evidence="1 2">
    <name type="scientific">Trema orientale</name>
    <name type="common">Charcoal tree</name>
    <name type="synonym">Celtis orientalis</name>
    <dbReference type="NCBI Taxonomy" id="63057"/>
    <lineage>
        <taxon>Eukaryota</taxon>
        <taxon>Viridiplantae</taxon>
        <taxon>Streptophyta</taxon>
        <taxon>Embryophyta</taxon>
        <taxon>Tracheophyta</taxon>
        <taxon>Spermatophyta</taxon>
        <taxon>Magnoliopsida</taxon>
        <taxon>eudicotyledons</taxon>
        <taxon>Gunneridae</taxon>
        <taxon>Pentapetalae</taxon>
        <taxon>rosids</taxon>
        <taxon>fabids</taxon>
        <taxon>Rosales</taxon>
        <taxon>Cannabaceae</taxon>
        <taxon>Trema</taxon>
    </lineage>
</organism>
<dbReference type="EMBL" id="JXTC01000153">
    <property type="protein sequence ID" value="PON85030.1"/>
    <property type="molecule type" value="Genomic_DNA"/>
</dbReference>
<gene>
    <name evidence="1" type="ORF">TorRG33x02_191300</name>
</gene>
<comment type="caution">
    <text evidence="1">The sequence shown here is derived from an EMBL/GenBank/DDBJ whole genome shotgun (WGS) entry which is preliminary data.</text>
</comment>
<dbReference type="InParanoid" id="A0A2P5EHK3"/>